<keyword evidence="3" id="KW-1185">Reference proteome</keyword>
<organism evidence="2 3">
    <name type="scientific">Carnegiea gigantea</name>
    <dbReference type="NCBI Taxonomy" id="171969"/>
    <lineage>
        <taxon>Eukaryota</taxon>
        <taxon>Viridiplantae</taxon>
        <taxon>Streptophyta</taxon>
        <taxon>Embryophyta</taxon>
        <taxon>Tracheophyta</taxon>
        <taxon>Spermatophyta</taxon>
        <taxon>Magnoliopsida</taxon>
        <taxon>eudicotyledons</taxon>
        <taxon>Gunneridae</taxon>
        <taxon>Pentapetalae</taxon>
        <taxon>Caryophyllales</taxon>
        <taxon>Cactineae</taxon>
        <taxon>Cactaceae</taxon>
        <taxon>Cactoideae</taxon>
        <taxon>Echinocereeae</taxon>
        <taxon>Carnegiea</taxon>
    </lineage>
</organism>
<reference evidence="2" key="1">
    <citation type="submission" date="2022-04" db="EMBL/GenBank/DDBJ databases">
        <title>Carnegiea gigantea Genome sequencing and assembly v2.</title>
        <authorList>
            <person name="Copetti D."/>
            <person name="Sanderson M.J."/>
            <person name="Burquez A."/>
            <person name="Wojciechowski M.F."/>
        </authorList>
    </citation>
    <scope>NUCLEOTIDE SEQUENCE</scope>
    <source>
        <strain evidence="2">SGP5-SGP5p</strain>
        <tissue evidence="2">Aerial part</tissue>
    </source>
</reference>
<dbReference type="EMBL" id="JAKOGI010000439">
    <property type="protein sequence ID" value="KAJ8435019.1"/>
    <property type="molecule type" value="Genomic_DNA"/>
</dbReference>
<evidence type="ECO:0000313" key="3">
    <source>
        <dbReference type="Proteomes" id="UP001153076"/>
    </source>
</evidence>
<evidence type="ECO:0000313" key="2">
    <source>
        <dbReference type="EMBL" id="KAJ8435019.1"/>
    </source>
</evidence>
<keyword evidence="1" id="KW-0175">Coiled coil</keyword>
<name>A0A9Q1K1E6_9CARY</name>
<gene>
    <name evidence="2" type="ORF">Cgig2_013669</name>
</gene>
<feature type="coiled-coil region" evidence="1">
    <location>
        <begin position="100"/>
        <end position="127"/>
    </location>
</feature>
<accession>A0A9Q1K1E6</accession>
<proteinExistence type="predicted"/>
<dbReference type="OrthoDB" id="1300216at2759"/>
<dbReference type="AlphaFoldDB" id="A0A9Q1K1E6"/>
<evidence type="ECO:0000256" key="1">
    <source>
        <dbReference type="SAM" id="Coils"/>
    </source>
</evidence>
<comment type="caution">
    <text evidence="2">The sequence shown here is derived from an EMBL/GenBank/DDBJ whole genome shotgun (WGS) entry which is preliminary data.</text>
</comment>
<sequence length="228" mass="25918">MNGYSVYYAFIVLHCMYRVANMGRTSSLSYGNLLTRIFNHFKVPLDLEDFVAQPVSIISANSLKILCFYKTAARGWKHISELTHKELTALKIPLFESPSLATLAESLQSLKEDHTELRTRVVHIQSEMGIIGRKMDELIRLTSLVHHGVKFVVSFKPIDLDSASNVADHIIQMSNPASVYLRIFHGGSFERVSHLLYAELEVSDMYMDPNYMSVDDIKERVVNLGYSE</sequence>
<dbReference type="Proteomes" id="UP001153076">
    <property type="component" value="Unassembled WGS sequence"/>
</dbReference>
<protein>
    <submittedName>
        <fullName evidence="2">Uncharacterized protein</fullName>
    </submittedName>
</protein>